<keyword evidence="10" id="KW-1185">Reference proteome</keyword>
<feature type="transmembrane region" description="Helical" evidence="7">
    <location>
        <begin position="342"/>
        <end position="359"/>
    </location>
</feature>
<keyword evidence="4 7" id="KW-1133">Transmembrane helix</keyword>
<evidence type="ECO:0000256" key="4">
    <source>
        <dbReference type="ARBA" id="ARBA00022989"/>
    </source>
</evidence>
<proteinExistence type="inferred from homology"/>
<evidence type="ECO:0000256" key="1">
    <source>
        <dbReference type="ARBA" id="ARBA00004141"/>
    </source>
</evidence>
<dbReference type="GO" id="GO:0015297">
    <property type="term" value="F:antiporter activity"/>
    <property type="evidence" value="ECO:0007669"/>
    <property type="project" value="InterPro"/>
</dbReference>
<dbReference type="InterPro" id="IPR038770">
    <property type="entry name" value="Na+/solute_symporter_sf"/>
</dbReference>
<feature type="domain" description="Cation/H+ exchanger transmembrane" evidence="8">
    <location>
        <begin position="111"/>
        <end position="497"/>
    </location>
</feature>
<feature type="transmembrane region" description="Helical" evidence="7">
    <location>
        <begin position="129"/>
        <end position="148"/>
    </location>
</feature>
<dbReference type="PANTHER" id="PTHR31102:SF1">
    <property type="entry name" value="CATION_H+ EXCHANGER DOMAIN-CONTAINING PROTEIN"/>
    <property type="match status" value="1"/>
</dbReference>
<sequence length="552" mass="59555">MSAPQKENGDVEVDYEIKDDVEPEAAPSRCDRCQESCIDCLKPILADYNPTPLNPDCLQRFKFAFCCPPHGKIGAAFFVVLVGAIWWGTLWALTDKEALPGGNLFSLFVLFFLCWCGGYIVNLVKLPPLLGMLLIGGLLGNVPGFSIAKDIKPEWSAGCRQMALAIILIRAGLGLDPAALKRLSFVVLRLAFSPCLAETLVDAIAAHLILGFPWVWGFMLGFIIAAVSPAVVVPSLLSLSERGYGLDKGVPTLVIAAASLDDVLAITGFGVLLGITFSKGDLAWNLFKGPLEAIVGVTVGIVLGVILWYFPQKKSKHQVLFRSAMVVGAGMLSLFGSKRVGWSGAGPLAVLTLAFVAAYRWRQEMPKGQKNPMEDIVGVLWMIFQPLLFGLIGAAVQIDRLSAETVGEGIAVLCIGLTVRCLVAFLAVFGTNFNMKERLFIPLAWLPKATVQAAIGAIAYDTARERGDKDLMVLGEKVLVLAVLVILITAPIGALAIFFAGPRLLKKTPREYSIEVEEASPALENGKSAEKEEEEKRPDSKRLLAQPDDTCV</sequence>
<accession>A0AAN9BVE9</accession>
<dbReference type="AlphaFoldDB" id="A0AAN9BVE9"/>
<comment type="caution">
    <text evidence="9">The sequence shown here is derived from an EMBL/GenBank/DDBJ whole genome shotgun (WGS) entry which is preliminary data.</text>
</comment>
<feature type="transmembrane region" description="Helical" evidence="7">
    <location>
        <begin position="319"/>
        <end position="336"/>
    </location>
</feature>
<evidence type="ECO:0000256" key="6">
    <source>
        <dbReference type="SAM" id="MobiDB-lite"/>
    </source>
</evidence>
<dbReference type="InterPro" id="IPR051843">
    <property type="entry name" value="CPA1_transporter"/>
</dbReference>
<evidence type="ECO:0000313" key="9">
    <source>
        <dbReference type="EMBL" id="KAK7111774.1"/>
    </source>
</evidence>
<evidence type="ECO:0000256" key="5">
    <source>
        <dbReference type="ARBA" id="ARBA00023136"/>
    </source>
</evidence>
<evidence type="ECO:0000313" key="10">
    <source>
        <dbReference type="Proteomes" id="UP001374579"/>
    </source>
</evidence>
<feature type="transmembrane region" description="Helical" evidence="7">
    <location>
        <begin position="104"/>
        <end position="122"/>
    </location>
</feature>
<comment type="similarity">
    <text evidence="2">Belongs to the monovalent cation:proton antiporter 1 (CPA1) transporter (TC 2.A.36) family.</text>
</comment>
<evidence type="ECO:0000256" key="3">
    <source>
        <dbReference type="ARBA" id="ARBA00022692"/>
    </source>
</evidence>
<feature type="transmembrane region" description="Helical" evidence="7">
    <location>
        <begin position="249"/>
        <end position="273"/>
    </location>
</feature>
<feature type="compositionally biased region" description="Basic and acidic residues" evidence="6">
    <location>
        <begin position="527"/>
        <end position="542"/>
    </location>
</feature>
<evidence type="ECO:0000256" key="7">
    <source>
        <dbReference type="SAM" id="Phobius"/>
    </source>
</evidence>
<dbReference type="Gene3D" id="1.20.1530.20">
    <property type="match status" value="1"/>
</dbReference>
<gene>
    <name evidence="9" type="ORF">V1264_011350</name>
</gene>
<feature type="transmembrane region" description="Helical" evidence="7">
    <location>
        <begin position="410"/>
        <end position="430"/>
    </location>
</feature>
<dbReference type="InterPro" id="IPR006153">
    <property type="entry name" value="Cation/H_exchanger_TM"/>
</dbReference>
<protein>
    <recommendedName>
        <fullName evidence="8">Cation/H+ exchanger transmembrane domain-containing protein</fullName>
    </recommendedName>
</protein>
<name>A0AAN9BVE9_9CAEN</name>
<feature type="transmembrane region" description="Helical" evidence="7">
    <location>
        <begin position="293"/>
        <end position="310"/>
    </location>
</feature>
<evidence type="ECO:0000256" key="2">
    <source>
        <dbReference type="ARBA" id="ARBA00007367"/>
    </source>
</evidence>
<evidence type="ECO:0000259" key="8">
    <source>
        <dbReference type="Pfam" id="PF00999"/>
    </source>
</evidence>
<dbReference type="EMBL" id="JBAMIC010000002">
    <property type="protein sequence ID" value="KAK7111774.1"/>
    <property type="molecule type" value="Genomic_DNA"/>
</dbReference>
<dbReference type="PANTHER" id="PTHR31102">
    <property type="match status" value="1"/>
</dbReference>
<dbReference type="GO" id="GO:0016020">
    <property type="term" value="C:membrane"/>
    <property type="evidence" value="ECO:0007669"/>
    <property type="project" value="UniProtKB-SubCell"/>
</dbReference>
<keyword evidence="5 7" id="KW-0472">Membrane</keyword>
<feature type="transmembrane region" description="Helical" evidence="7">
    <location>
        <begin position="379"/>
        <end position="398"/>
    </location>
</feature>
<comment type="subcellular location">
    <subcellularLocation>
        <location evidence="1">Membrane</location>
        <topology evidence="1">Multi-pass membrane protein</topology>
    </subcellularLocation>
</comment>
<keyword evidence="3 7" id="KW-0812">Transmembrane</keyword>
<feature type="transmembrane region" description="Helical" evidence="7">
    <location>
        <begin position="73"/>
        <end position="92"/>
    </location>
</feature>
<dbReference type="Pfam" id="PF00999">
    <property type="entry name" value="Na_H_Exchanger"/>
    <property type="match status" value="1"/>
</dbReference>
<feature type="transmembrane region" description="Helical" evidence="7">
    <location>
        <begin position="216"/>
        <end position="237"/>
    </location>
</feature>
<organism evidence="9 10">
    <name type="scientific">Littorina saxatilis</name>
    <dbReference type="NCBI Taxonomy" id="31220"/>
    <lineage>
        <taxon>Eukaryota</taxon>
        <taxon>Metazoa</taxon>
        <taxon>Spiralia</taxon>
        <taxon>Lophotrochozoa</taxon>
        <taxon>Mollusca</taxon>
        <taxon>Gastropoda</taxon>
        <taxon>Caenogastropoda</taxon>
        <taxon>Littorinimorpha</taxon>
        <taxon>Littorinoidea</taxon>
        <taxon>Littorinidae</taxon>
        <taxon>Littorina</taxon>
    </lineage>
</organism>
<feature type="region of interest" description="Disordered" evidence="6">
    <location>
        <begin position="518"/>
        <end position="552"/>
    </location>
</feature>
<feature type="transmembrane region" description="Helical" evidence="7">
    <location>
        <begin position="479"/>
        <end position="500"/>
    </location>
</feature>
<dbReference type="Proteomes" id="UP001374579">
    <property type="component" value="Unassembled WGS sequence"/>
</dbReference>
<reference evidence="9 10" key="1">
    <citation type="submission" date="2024-02" db="EMBL/GenBank/DDBJ databases">
        <title>Chromosome-scale genome assembly of the rough periwinkle Littorina saxatilis.</title>
        <authorList>
            <person name="De Jode A."/>
            <person name="Faria R."/>
            <person name="Formenti G."/>
            <person name="Sims Y."/>
            <person name="Smith T.P."/>
            <person name="Tracey A."/>
            <person name="Wood J.M.D."/>
            <person name="Zagrodzka Z.B."/>
            <person name="Johannesson K."/>
            <person name="Butlin R.K."/>
            <person name="Leder E.H."/>
        </authorList>
    </citation>
    <scope>NUCLEOTIDE SEQUENCE [LARGE SCALE GENOMIC DNA]</scope>
    <source>
        <strain evidence="9">Snail1</strain>
        <tissue evidence="9">Muscle</tissue>
    </source>
</reference>
<dbReference type="GO" id="GO:1902600">
    <property type="term" value="P:proton transmembrane transport"/>
    <property type="evidence" value="ECO:0007669"/>
    <property type="project" value="InterPro"/>
</dbReference>